<dbReference type="PANTHER" id="PTHR48442">
    <property type="entry name" value="SET DOMAIN-CONTAINING PROTEIN"/>
    <property type="match status" value="1"/>
</dbReference>
<gene>
    <name evidence="2" type="ORF">T459_18784</name>
</gene>
<organism evidence="2 3">
    <name type="scientific">Capsicum annuum</name>
    <name type="common">Capsicum pepper</name>
    <dbReference type="NCBI Taxonomy" id="4072"/>
    <lineage>
        <taxon>Eukaryota</taxon>
        <taxon>Viridiplantae</taxon>
        <taxon>Streptophyta</taxon>
        <taxon>Embryophyta</taxon>
        <taxon>Tracheophyta</taxon>
        <taxon>Spermatophyta</taxon>
        <taxon>Magnoliopsida</taxon>
        <taxon>eudicotyledons</taxon>
        <taxon>Gunneridae</taxon>
        <taxon>Pentapetalae</taxon>
        <taxon>asterids</taxon>
        <taxon>lamiids</taxon>
        <taxon>Solanales</taxon>
        <taxon>Solanaceae</taxon>
        <taxon>Solanoideae</taxon>
        <taxon>Capsiceae</taxon>
        <taxon>Capsicum</taxon>
    </lineage>
</organism>
<evidence type="ECO:0000313" key="2">
    <source>
        <dbReference type="EMBL" id="PHT75262.1"/>
    </source>
</evidence>
<keyword evidence="3" id="KW-1185">Reference proteome</keyword>
<dbReference type="STRING" id="4072.A0A2G2YZS6"/>
<reference evidence="2 3" key="1">
    <citation type="journal article" date="2014" name="Nat. Genet.">
        <title>Genome sequence of the hot pepper provides insights into the evolution of pungency in Capsicum species.</title>
        <authorList>
            <person name="Kim S."/>
            <person name="Park M."/>
            <person name="Yeom S.I."/>
            <person name="Kim Y.M."/>
            <person name="Lee J.M."/>
            <person name="Lee H.A."/>
            <person name="Seo E."/>
            <person name="Choi J."/>
            <person name="Cheong K."/>
            <person name="Kim K.T."/>
            <person name="Jung K."/>
            <person name="Lee G.W."/>
            <person name="Oh S.K."/>
            <person name="Bae C."/>
            <person name="Kim S.B."/>
            <person name="Lee H.Y."/>
            <person name="Kim S.Y."/>
            <person name="Kim M.S."/>
            <person name="Kang B.C."/>
            <person name="Jo Y.D."/>
            <person name="Yang H.B."/>
            <person name="Jeong H.J."/>
            <person name="Kang W.H."/>
            <person name="Kwon J.K."/>
            <person name="Shin C."/>
            <person name="Lim J.Y."/>
            <person name="Park J.H."/>
            <person name="Huh J.H."/>
            <person name="Kim J.S."/>
            <person name="Kim B.D."/>
            <person name="Cohen O."/>
            <person name="Paran I."/>
            <person name="Suh M.C."/>
            <person name="Lee S.B."/>
            <person name="Kim Y.K."/>
            <person name="Shin Y."/>
            <person name="Noh S.J."/>
            <person name="Park J."/>
            <person name="Seo Y.S."/>
            <person name="Kwon S.Y."/>
            <person name="Kim H.A."/>
            <person name="Park J.M."/>
            <person name="Kim H.J."/>
            <person name="Choi S.B."/>
            <person name="Bosland P.W."/>
            <person name="Reeves G."/>
            <person name="Jo S.H."/>
            <person name="Lee B.W."/>
            <person name="Cho H.T."/>
            <person name="Choi H.S."/>
            <person name="Lee M.S."/>
            <person name="Yu Y."/>
            <person name="Do Choi Y."/>
            <person name="Park B.S."/>
            <person name="van Deynze A."/>
            <person name="Ashrafi H."/>
            <person name="Hill T."/>
            <person name="Kim W.T."/>
            <person name="Pai H.S."/>
            <person name="Ahn H.K."/>
            <person name="Yeam I."/>
            <person name="Giovannoni J.J."/>
            <person name="Rose J.K."/>
            <person name="Sorensen I."/>
            <person name="Lee S.J."/>
            <person name="Kim R.W."/>
            <person name="Choi I.Y."/>
            <person name="Choi B.S."/>
            <person name="Lim J.S."/>
            <person name="Lee Y.H."/>
            <person name="Choi D."/>
        </authorList>
    </citation>
    <scope>NUCLEOTIDE SEQUENCE [LARGE SCALE GENOMIC DNA]</scope>
    <source>
        <strain evidence="3">cv. CM334</strain>
    </source>
</reference>
<comment type="caution">
    <text evidence="2">The sequence shown here is derived from an EMBL/GenBank/DDBJ whole genome shotgun (WGS) entry which is preliminary data.</text>
</comment>
<dbReference type="PANTHER" id="PTHR48442:SF1">
    <property type="entry name" value="SET DOMAIN-CONTAINING PROTEIN"/>
    <property type="match status" value="1"/>
</dbReference>
<reference evidence="2 3" key="2">
    <citation type="journal article" date="2017" name="Genome Biol.">
        <title>New reference genome sequences of hot pepper reveal the massive evolution of plant disease-resistance genes by retroduplication.</title>
        <authorList>
            <person name="Kim S."/>
            <person name="Park J."/>
            <person name="Yeom S.I."/>
            <person name="Kim Y.M."/>
            <person name="Seo E."/>
            <person name="Kim K.T."/>
            <person name="Kim M.S."/>
            <person name="Lee J.M."/>
            <person name="Cheong K."/>
            <person name="Shin H.S."/>
            <person name="Kim S.B."/>
            <person name="Han K."/>
            <person name="Lee J."/>
            <person name="Park M."/>
            <person name="Lee H.A."/>
            <person name="Lee H.Y."/>
            <person name="Lee Y."/>
            <person name="Oh S."/>
            <person name="Lee J.H."/>
            <person name="Choi E."/>
            <person name="Choi E."/>
            <person name="Lee S.E."/>
            <person name="Jeon J."/>
            <person name="Kim H."/>
            <person name="Choi G."/>
            <person name="Song H."/>
            <person name="Lee J."/>
            <person name="Lee S.C."/>
            <person name="Kwon J.K."/>
            <person name="Lee H.Y."/>
            <person name="Koo N."/>
            <person name="Hong Y."/>
            <person name="Kim R.W."/>
            <person name="Kang W.H."/>
            <person name="Huh J.H."/>
            <person name="Kang B.C."/>
            <person name="Yang T.J."/>
            <person name="Lee Y.H."/>
            <person name="Bennetzen J.L."/>
            <person name="Choi D."/>
        </authorList>
    </citation>
    <scope>NUCLEOTIDE SEQUENCE [LARGE SCALE GENOMIC DNA]</scope>
    <source>
        <strain evidence="3">cv. CM334</strain>
    </source>
</reference>
<proteinExistence type="predicted"/>
<evidence type="ECO:0000256" key="1">
    <source>
        <dbReference type="SAM" id="MobiDB-lite"/>
    </source>
</evidence>
<dbReference type="AlphaFoldDB" id="A0A2G2YZS6"/>
<name>A0A2G2YZS6_CAPAN</name>
<dbReference type="Gene3D" id="2.170.270.10">
    <property type="entry name" value="SET domain"/>
    <property type="match status" value="1"/>
</dbReference>
<feature type="region of interest" description="Disordered" evidence="1">
    <location>
        <begin position="103"/>
        <end position="148"/>
    </location>
</feature>
<dbReference type="InterPro" id="IPR053114">
    <property type="entry name" value="ATXR5/ATXR6"/>
</dbReference>
<dbReference type="EMBL" id="AYRZ02000007">
    <property type="protein sequence ID" value="PHT75262.1"/>
    <property type="molecule type" value="Genomic_DNA"/>
</dbReference>
<feature type="compositionally biased region" description="Polar residues" evidence="1">
    <location>
        <begin position="110"/>
        <end position="120"/>
    </location>
</feature>
<protein>
    <submittedName>
        <fullName evidence="2">Uncharacterized protein</fullName>
    </submittedName>
</protein>
<sequence length="166" mass="19037">MLLLFNSRFTIEVDVFIRDWTMITEYVRDVDYLNNREADDGDSTMTLLSTNNTSKDLVICLDKRNNIARFINNKHLKSGNTRFVECASNETLDEVSKIRNAAHQTRSEHQATVNVSPNQATHEDGTSRPTMDQAGTDEEEDGRQGRMKKKMYLLRQRMKMATASPC</sequence>
<dbReference type="Gramene" id="PHT75262">
    <property type="protein sequence ID" value="PHT75262"/>
    <property type="gene ID" value="T459_18784"/>
</dbReference>
<accession>A0A2G2YZS6</accession>
<dbReference type="Proteomes" id="UP000222542">
    <property type="component" value="Unassembled WGS sequence"/>
</dbReference>
<evidence type="ECO:0000313" key="3">
    <source>
        <dbReference type="Proteomes" id="UP000222542"/>
    </source>
</evidence>
<dbReference type="InterPro" id="IPR046341">
    <property type="entry name" value="SET_dom_sf"/>
</dbReference>